<dbReference type="InterPro" id="IPR018485">
    <property type="entry name" value="FGGY_C"/>
</dbReference>
<evidence type="ECO:0000259" key="5">
    <source>
        <dbReference type="Pfam" id="PF00370"/>
    </source>
</evidence>
<evidence type="ECO:0000256" key="4">
    <source>
        <dbReference type="RuleBase" id="RU003733"/>
    </source>
</evidence>
<evidence type="ECO:0000256" key="2">
    <source>
        <dbReference type="ARBA" id="ARBA00022679"/>
    </source>
</evidence>
<dbReference type="Pfam" id="PF02782">
    <property type="entry name" value="FGGY_C"/>
    <property type="match status" value="1"/>
</dbReference>
<reference evidence="7 8" key="1">
    <citation type="journal article" date="2021" name="Sci. Rep.">
        <title>The distribution of antibiotic resistance genes in chicken gut microbiota commensals.</title>
        <authorList>
            <person name="Juricova H."/>
            <person name="Matiasovicova J."/>
            <person name="Kubasova T."/>
            <person name="Cejkova D."/>
            <person name="Rychlik I."/>
        </authorList>
    </citation>
    <scope>NUCLEOTIDE SEQUENCE [LARGE SCALE GENOMIC DNA]</scope>
    <source>
        <strain evidence="7 8">An773</strain>
    </source>
</reference>
<keyword evidence="2 4" id="KW-0808">Transferase</keyword>
<dbReference type="EMBL" id="JACLYY010000005">
    <property type="protein sequence ID" value="MBM6737907.1"/>
    <property type="molecule type" value="Genomic_DNA"/>
</dbReference>
<dbReference type="PANTHER" id="PTHR43095">
    <property type="entry name" value="SUGAR KINASE"/>
    <property type="match status" value="1"/>
</dbReference>
<dbReference type="SUPFAM" id="SSF53067">
    <property type="entry name" value="Actin-like ATPase domain"/>
    <property type="match status" value="2"/>
</dbReference>
<dbReference type="InterPro" id="IPR018484">
    <property type="entry name" value="FGGY_N"/>
</dbReference>
<keyword evidence="8" id="KW-1185">Reference proteome</keyword>
<evidence type="ECO:0000313" key="8">
    <source>
        <dbReference type="Proteomes" id="UP000716906"/>
    </source>
</evidence>
<dbReference type="PIRSF" id="PIRSF000538">
    <property type="entry name" value="GlpK"/>
    <property type="match status" value="1"/>
</dbReference>
<evidence type="ECO:0000313" key="7">
    <source>
        <dbReference type="EMBL" id="MBM6737907.1"/>
    </source>
</evidence>
<dbReference type="InterPro" id="IPR000577">
    <property type="entry name" value="Carb_kinase_FGGY"/>
</dbReference>
<dbReference type="InterPro" id="IPR043129">
    <property type="entry name" value="ATPase_NBD"/>
</dbReference>
<name>A0ABS2E8E9_9FIRM</name>
<dbReference type="PANTHER" id="PTHR43095:SF2">
    <property type="entry name" value="GLUCONOKINASE"/>
    <property type="match status" value="1"/>
</dbReference>
<gene>
    <name evidence="7" type="ORF">H7U36_07265</name>
</gene>
<dbReference type="CDD" id="cd00366">
    <property type="entry name" value="ASKHA_NBD_FGGY"/>
    <property type="match status" value="1"/>
</dbReference>
<organism evidence="7 8">
    <name type="scientific">Faecalicatena fissicatena</name>
    <dbReference type="NCBI Taxonomy" id="290055"/>
    <lineage>
        <taxon>Bacteria</taxon>
        <taxon>Bacillati</taxon>
        <taxon>Bacillota</taxon>
        <taxon>Clostridia</taxon>
        <taxon>Lachnospirales</taxon>
        <taxon>Lachnospiraceae</taxon>
        <taxon>Faecalicatena</taxon>
    </lineage>
</organism>
<dbReference type="Gene3D" id="3.30.420.40">
    <property type="match status" value="2"/>
</dbReference>
<protein>
    <submittedName>
        <fullName evidence="7">Sugar kinase</fullName>
    </submittedName>
</protein>
<accession>A0ABS2E8E9</accession>
<dbReference type="InterPro" id="IPR018483">
    <property type="entry name" value="Carb_kinase_FGGY_CS"/>
</dbReference>
<dbReference type="Pfam" id="PF00370">
    <property type="entry name" value="FGGY_N"/>
    <property type="match status" value="1"/>
</dbReference>
<dbReference type="GO" id="GO:0016301">
    <property type="term" value="F:kinase activity"/>
    <property type="evidence" value="ECO:0007669"/>
    <property type="project" value="UniProtKB-KW"/>
</dbReference>
<dbReference type="Proteomes" id="UP000716906">
    <property type="component" value="Unassembled WGS sequence"/>
</dbReference>
<dbReference type="RefSeq" id="WP_138304552.1">
    <property type="nucleotide sequence ID" value="NZ_JACLYY010000005.1"/>
</dbReference>
<evidence type="ECO:0000256" key="3">
    <source>
        <dbReference type="ARBA" id="ARBA00022777"/>
    </source>
</evidence>
<feature type="domain" description="Carbohydrate kinase FGGY C-terminal" evidence="6">
    <location>
        <begin position="265"/>
        <end position="457"/>
    </location>
</feature>
<comment type="similarity">
    <text evidence="1 4">Belongs to the FGGY kinase family.</text>
</comment>
<dbReference type="InterPro" id="IPR050406">
    <property type="entry name" value="FGGY_Carb_Kinase"/>
</dbReference>
<proteinExistence type="inferred from homology"/>
<keyword evidence="3 4" id="KW-0418">Kinase</keyword>
<sequence>MEKEYLLGVDVGTTSIKVAIIDKDANLLGISSSSYRLITPKPDYVQIDTEDMWEAYLKCMRLLFEGKGIDPGKIAGIGISSLCPGLAAFGEDGEILVDPIIYSDRRSTKEAEIILDAVGEKKLFEITANKCMSGAHSGTSMLWIKRNLPDIYEKTKYFGHVNTVMAQKMTGNYAIDYSNASYTNLFETAKGHDGQWSDYLCERIGIPKEKLPPLMDSADVVGGLINKEMIRMGIPEGTPVVIGGADTPCATLAAGVKANGDACESVGTTDVLTICVDKPNFDESFINRCHVVRGTWIYQGAMSYTGAAYQWFRDKFCSDMNERAAGSNRNAFMLMNEEAAQSEPGAGGVVFLPYMQGERSPVWDSYARGVFFGVSLRSSRKDFNRAVMEGCGYGLRQLCEIAERVTGHRMTGFSSIGGGAKSELWAHIKADITGKDIEILDMNDTAPVGAALLAGVGAGIYKDAVEASDKVKKTVYKVIKSSDENKDAYEKGYQVYTHLYPRIKDLYRINQGSFVE</sequence>
<feature type="domain" description="Carbohydrate kinase FGGY N-terminal" evidence="5">
    <location>
        <begin position="5"/>
        <end position="252"/>
    </location>
</feature>
<evidence type="ECO:0000256" key="1">
    <source>
        <dbReference type="ARBA" id="ARBA00009156"/>
    </source>
</evidence>
<comment type="caution">
    <text evidence="7">The sequence shown here is derived from an EMBL/GenBank/DDBJ whole genome shotgun (WGS) entry which is preliminary data.</text>
</comment>
<evidence type="ECO:0000259" key="6">
    <source>
        <dbReference type="Pfam" id="PF02782"/>
    </source>
</evidence>
<dbReference type="PROSITE" id="PS00445">
    <property type="entry name" value="FGGY_KINASES_2"/>
    <property type="match status" value="1"/>
</dbReference>